<gene>
    <name evidence="7" type="ORF">B0A89_09080</name>
</gene>
<dbReference type="EMBL" id="CP020612">
    <property type="protein sequence ID" value="ARJ70837.1"/>
    <property type="molecule type" value="Genomic_DNA"/>
</dbReference>
<dbReference type="STRING" id="1945662.B0A89_09080"/>
<proteinExistence type="inferred from homology"/>
<keyword evidence="6" id="KW-1003">Cell membrane</keyword>
<feature type="transmembrane region" description="Helical" evidence="6">
    <location>
        <begin position="198"/>
        <end position="217"/>
    </location>
</feature>
<dbReference type="PANTHER" id="PTHR23427:SF2">
    <property type="entry name" value="SURFEIT LOCUS PROTEIN 1"/>
    <property type="match status" value="1"/>
</dbReference>
<comment type="caution">
    <text evidence="6">Lacks conserved residue(s) required for the propagation of feature annotation.</text>
</comment>
<dbReference type="InterPro" id="IPR045214">
    <property type="entry name" value="Surf1/Surf4"/>
</dbReference>
<organism evidence="7 8">
    <name type="scientific">Paracoccus contaminans</name>
    <dbReference type="NCBI Taxonomy" id="1945662"/>
    <lineage>
        <taxon>Bacteria</taxon>
        <taxon>Pseudomonadati</taxon>
        <taxon>Pseudomonadota</taxon>
        <taxon>Alphaproteobacteria</taxon>
        <taxon>Rhodobacterales</taxon>
        <taxon>Paracoccaceae</taxon>
        <taxon>Paracoccus</taxon>
    </lineage>
</organism>
<dbReference type="GO" id="GO:0005886">
    <property type="term" value="C:plasma membrane"/>
    <property type="evidence" value="ECO:0007669"/>
    <property type="project" value="UniProtKB-SubCell"/>
</dbReference>
<accession>A0A1W6D151</accession>
<keyword evidence="3 6" id="KW-0812">Transmembrane</keyword>
<keyword evidence="5 6" id="KW-0472">Membrane</keyword>
<evidence type="ECO:0000313" key="8">
    <source>
        <dbReference type="Proteomes" id="UP000193017"/>
    </source>
</evidence>
<evidence type="ECO:0000256" key="1">
    <source>
        <dbReference type="ARBA" id="ARBA00004370"/>
    </source>
</evidence>
<evidence type="ECO:0000256" key="2">
    <source>
        <dbReference type="ARBA" id="ARBA00007165"/>
    </source>
</evidence>
<reference evidence="7 8" key="1">
    <citation type="submission" date="2017-03" db="EMBL/GenBank/DDBJ databases">
        <title>Genome sequence of Paracoccus contaminans isolated from a water microcosm.</title>
        <authorList>
            <person name="Aurass P."/>
            <person name="Karste S."/>
            <person name="Trost E."/>
            <person name="Glaeser S.P."/>
            <person name="Kaempfer P."/>
            <person name="Flieger A."/>
        </authorList>
    </citation>
    <scope>NUCLEOTIDE SEQUENCE [LARGE SCALE GENOMIC DNA]</scope>
    <source>
        <strain evidence="8">RKI 16-01929T\LMG 29738T\CCM 8701T\CIP 111112T</strain>
    </source>
</reference>
<keyword evidence="8" id="KW-1185">Reference proteome</keyword>
<comment type="similarity">
    <text evidence="2 6">Belongs to the SURF1 family.</text>
</comment>
<evidence type="ECO:0000256" key="4">
    <source>
        <dbReference type="ARBA" id="ARBA00022989"/>
    </source>
</evidence>
<keyword evidence="4 6" id="KW-1133">Transmembrane helix</keyword>
<evidence type="ECO:0000256" key="3">
    <source>
        <dbReference type="ARBA" id="ARBA00022692"/>
    </source>
</evidence>
<name>A0A1W6D151_9RHOB</name>
<comment type="subcellular location">
    <subcellularLocation>
        <location evidence="6">Cell membrane</location>
        <topology evidence="6">Multi-pass membrane protein</topology>
    </subcellularLocation>
    <subcellularLocation>
        <location evidence="1">Membrane</location>
    </subcellularLocation>
</comment>
<dbReference type="KEGG" id="pcon:B0A89_09080"/>
<sequence>MMRRWLPPLVLGLMLAALLASLGFWQLRRMAEKTAQLDAIQRGIEQQPVALPAAVDPSMKYRPVYATGTTTGEEILVLSGTHDFGGGYNVISAFQTDDGRRIMVDRGFVPQDDRRKPRPPVALTVAGNLHWPDEKGSATPEPDLAAGIWFAREVPRMAAFLHAQPVLIVASAVRGDAQGVMPIPLDITDIPNNHLSYAIQWFSFAVICLGMTIGLVWRIRRMTR</sequence>
<dbReference type="Proteomes" id="UP000193017">
    <property type="component" value="Chromosome"/>
</dbReference>
<dbReference type="InterPro" id="IPR002994">
    <property type="entry name" value="Surf1/Shy1"/>
</dbReference>
<evidence type="ECO:0000256" key="6">
    <source>
        <dbReference type="RuleBase" id="RU363076"/>
    </source>
</evidence>
<dbReference type="Pfam" id="PF02104">
    <property type="entry name" value="SURF1"/>
    <property type="match status" value="1"/>
</dbReference>
<dbReference type="PANTHER" id="PTHR23427">
    <property type="entry name" value="SURFEIT LOCUS PROTEIN"/>
    <property type="match status" value="1"/>
</dbReference>
<dbReference type="PROSITE" id="PS50895">
    <property type="entry name" value="SURF1"/>
    <property type="match status" value="1"/>
</dbReference>
<dbReference type="AlphaFoldDB" id="A0A1W6D151"/>
<dbReference type="CDD" id="cd06662">
    <property type="entry name" value="SURF1"/>
    <property type="match status" value="1"/>
</dbReference>
<evidence type="ECO:0000313" key="7">
    <source>
        <dbReference type="EMBL" id="ARJ70837.1"/>
    </source>
</evidence>
<protein>
    <recommendedName>
        <fullName evidence="6">SURF1-like protein</fullName>
    </recommendedName>
</protein>
<evidence type="ECO:0000256" key="5">
    <source>
        <dbReference type="ARBA" id="ARBA00023136"/>
    </source>
</evidence>